<name>A0A0R3T7T8_RODNA</name>
<dbReference type="AlphaFoldDB" id="A0A0R3T7T8"/>
<sequence length="243" mass="26669">MLCSKIRGIADSNELLSTLRFYLTGKLVVAIESIMLEQNESLLPLTSALESLANTSKHMSYYTVNRMDLLQAMTIIATFEYLNEAVSTALHEVLVSGGSALEIVSNTSDTVTFCRVDSSGSKGGQDSCTSNTTSDLFAFFGDARESPQSDLLSLPIYSKLHGLNISDVGSKFRIKLKKLDDSGQFFWTMLPTSISQCNSSRSGEEALLGYALYMQSSKLSKLKSDAISRTKHMRLKASEINRL</sequence>
<dbReference type="EMBL" id="UZAE01001730">
    <property type="protein sequence ID" value="VDN98984.1"/>
    <property type="molecule type" value="Genomic_DNA"/>
</dbReference>
<reference evidence="1 2" key="2">
    <citation type="submission" date="2018-11" db="EMBL/GenBank/DDBJ databases">
        <authorList>
            <consortium name="Pathogen Informatics"/>
        </authorList>
    </citation>
    <scope>NUCLEOTIDE SEQUENCE [LARGE SCALE GENOMIC DNA]</scope>
</reference>
<reference evidence="3" key="1">
    <citation type="submission" date="2017-02" db="UniProtKB">
        <authorList>
            <consortium name="WormBaseParasite"/>
        </authorList>
    </citation>
    <scope>IDENTIFICATION</scope>
</reference>
<evidence type="ECO:0000313" key="1">
    <source>
        <dbReference type="EMBL" id="VDN98984.1"/>
    </source>
</evidence>
<keyword evidence="2" id="KW-1185">Reference proteome</keyword>
<gene>
    <name evidence="1" type="ORF">HNAJ_LOCUS3125</name>
</gene>
<organism evidence="3">
    <name type="scientific">Rodentolepis nana</name>
    <name type="common">Dwarf tapeworm</name>
    <name type="synonym">Hymenolepis nana</name>
    <dbReference type="NCBI Taxonomy" id="102285"/>
    <lineage>
        <taxon>Eukaryota</taxon>
        <taxon>Metazoa</taxon>
        <taxon>Spiralia</taxon>
        <taxon>Lophotrochozoa</taxon>
        <taxon>Platyhelminthes</taxon>
        <taxon>Cestoda</taxon>
        <taxon>Eucestoda</taxon>
        <taxon>Cyclophyllidea</taxon>
        <taxon>Hymenolepididae</taxon>
        <taxon>Rodentolepis</taxon>
    </lineage>
</organism>
<evidence type="ECO:0000313" key="2">
    <source>
        <dbReference type="Proteomes" id="UP000278807"/>
    </source>
</evidence>
<dbReference type="WBParaSite" id="HNAJ_0000312601-mRNA-1">
    <property type="protein sequence ID" value="HNAJ_0000312601-mRNA-1"/>
    <property type="gene ID" value="HNAJ_0000312601"/>
</dbReference>
<protein>
    <submittedName>
        <fullName evidence="3">PAS domain-containing protein</fullName>
    </submittedName>
</protein>
<accession>A0A0R3T7T8</accession>
<evidence type="ECO:0000313" key="3">
    <source>
        <dbReference type="WBParaSite" id="HNAJ_0000312601-mRNA-1"/>
    </source>
</evidence>
<dbReference type="OrthoDB" id="6317021at2759"/>
<dbReference type="Proteomes" id="UP000278807">
    <property type="component" value="Unassembled WGS sequence"/>
</dbReference>
<proteinExistence type="predicted"/>